<evidence type="ECO:0000256" key="2">
    <source>
        <dbReference type="ARBA" id="ARBA00010112"/>
    </source>
</evidence>
<protein>
    <submittedName>
        <fullName evidence="6">Uncharacterized protein</fullName>
    </submittedName>
</protein>
<keyword evidence="3" id="KW-0964">Secreted</keyword>
<comment type="similarity">
    <text evidence="2">Belongs to the nematode transthyretin-like family.</text>
</comment>
<name>A0A9P1I6R6_9PELO</name>
<dbReference type="InterPro" id="IPR001534">
    <property type="entry name" value="Transthyretin-like"/>
</dbReference>
<evidence type="ECO:0000256" key="3">
    <source>
        <dbReference type="ARBA" id="ARBA00022525"/>
    </source>
</evidence>
<comment type="caution">
    <text evidence="6">The sequence shown here is derived from an EMBL/GenBank/DDBJ whole genome shotgun (WGS) entry which is preliminary data.</text>
</comment>
<proteinExistence type="inferred from homology"/>
<dbReference type="InterPro" id="IPR038479">
    <property type="entry name" value="Transthyretin-like_sf"/>
</dbReference>
<feature type="signal peptide" evidence="5">
    <location>
        <begin position="1"/>
        <end position="18"/>
    </location>
</feature>
<evidence type="ECO:0000313" key="6">
    <source>
        <dbReference type="EMBL" id="CAI5439533.1"/>
    </source>
</evidence>
<keyword evidence="7" id="KW-1185">Reference proteome</keyword>
<dbReference type="Proteomes" id="UP001152747">
    <property type="component" value="Unassembled WGS sequence"/>
</dbReference>
<sequence length="128" mass="15047">MYLQFLATLALLATFSQAWPISINASGRILCFNKPYVTEVEIWDGNKFGYSIYLNKTMTDSEGRFNLFGKFDSWEFTPYFVVLNHSCFSGNCRLDSGYNFGNLFSGHTEFHKIDFELDDFNFRREWYC</sequence>
<comment type="subcellular location">
    <subcellularLocation>
        <location evidence="1">Secreted</location>
    </subcellularLocation>
</comment>
<dbReference type="AlphaFoldDB" id="A0A9P1I6R6"/>
<evidence type="ECO:0000256" key="4">
    <source>
        <dbReference type="ARBA" id="ARBA00022729"/>
    </source>
</evidence>
<dbReference type="Pfam" id="PF01060">
    <property type="entry name" value="TTR-52"/>
    <property type="match status" value="1"/>
</dbReference>
<dbReference type="GO" id="GO:0005576">
    <property type="term" value="C:extracellular region"/>
    <property type="evidence" value="ECO:0007669"/>
    <property type="project" value="UniProtKB-SubCell"/>
</dbReference>
<dbReference type="GO" id="GO:0009986">
    <property type="term" value="C:cell surface"/>
    <property type="evidence" value="ECO:0007669"/>
    <property type="project" value="InterPro"/>
</dbReference>
<evidence type="ECO:0000313" key="7">
    <source>
        <dbReference type="Proteomes" id="UP001152747"/>
    </source>
</evidence>
<evidence type="ECO:0000256" key="1">
    <source>
        <dbReference type="ARBA" id="ARBA00004613"/>
    </source>
</evidence>
<dbReference type="EMBL" id="CANHGI010000001">
    <property type="protein sequence ID" value="CAI5439533.1"/>
    <property type="molecule type" value="Genomic_DNA"/>
</dbReference>
<reference evidence="6" key="1">
    <citation type="submission" date="2022-11" db="EMBL/GenBank/DDBJ databases">
        <authorList>
            <person name="Kikuchi T."/>
        </authorList>
    </citation>
    <scope>NUCLEOTIDE SEQUENCE</scope>
    <source>
        <strain evidence="6">PS1010</strain>
    </source>
</reference>
<keyword evidence="4 5" id="KW-0732">Signal</keyword>
<dbReference type="Gene3D" id="2.60.40.3330">
    <property type="match status" value="1"/>
</dbReference>
<evidence type="ECO:0000256" key="5">
    <source>
        <dbReference type="SAM" id="SignalP"/>
    </source>
</evidence>
<accession>A0A9P1I6R6</accession>
<organism evidence="6 7">
    <name type="scientific">Caenorhabditis angaria</name>
    <dbReference type="NCBI Taxonomy" id="860376"/>
    <lineage>
        <taxon>Eukaryota</taxon>
        <taxon>Metazoa</taxon>
        <taxon>Ecdysozoa</taxon>
        <taxon>Nematoda</taxon>
        <taxon>Chromadorea</taxon>
        <taxon>Rhabditida</taxon>
        <taxon>Rhabditina</taxon>
        <taxon>Rhabditomorpha</taxon>
        <taxon>Rhabditoidea</taxon>
        <taxon>Rhabditidae</taxon>
        <taxon>Peloderinae</taxon>
        <taxon>Caenorhabditis</taxon>
    </lineage>
</organism>
<gene>
    <name evidence="6" type="ORF">CAMP_LOCUS2170</name>
</gene>
<feature type="chain" id="PRO_5040410878" evidence="5">
    <location>
        <begin position="19"/>
        <end position="128"/>
    </location>
</feature>